<feature type="compositionally biased region" description="Low complexity" evidence="1">
    <location>
        <begin position="43"/>
        <end position="53"/>
    </location>
</feature>
<dbReference type="Proteomes" id="UP000198372">
    <property type="component" value="Unassembled WGS sequence"/>
</dbReference>
<reference evidence="4" key="1">
    <citation type="submission" date="2016-09" db="EMBL/GenBank/DDBJ databases">
        <authorList>
            <person name="Jeantristanb JTB J.-T."/>
            <person name="Ricardo R."/>
        </authorList>
    </citation>
    <scope>NUCLEOTIDE SEQUENCE [LARGE SCALE GENOMIC DNA]</scope>
</reference>
<feature type="signal peptide" evidence="2">
    <location>
        <begin position="1"/>
        <end position="27"/>
    </location>
</feature>
<dbReference type="AlphaFoldDB" id="A0A238FN65"/>
<feature type="region of interest" description="Disordered" evidence="1">
    <location>
        <begin position="37"/>
        <end position="60"/>
    </location>
</feature>
<accession>A0A238FN65</accession>
<name>A0A238FN65_9BASI</name>
<feature type="chain" id="PRO_5012782634" evidence="2">
    <location>
        <begin position="28"/>
        <end position="456"/>
    </location>
</feature>
<organism evidence="3 4">
    <name type="scientific">Microbotryum intermedium</name>
    <dbReference type="NCBI Taxonomy" id="269621"/>
    <lineage>
        <taxon>Eukaryota</taxon>
        <taxon>Fungi</taxon>
        <taxon>Dikarya</taxon>
        <taxon>Basidiomycota</taxon>
        <taxon>Pucciniomycotina</taxon>
        <taxon>Microbotryomycetes</taxon>
        <taxon>Microbotryales</taxon>
        <taxon>Microbotryaceae</taxon>
        <taxon>Microbotryum</taxon>
    </lineage>
</organism>
<keyword evidence="4" id="KW-1185">Reference proteome</keyword>
<protein>
    <submittedName>
        <fullName evidence="3">BQ2448_7260 protein</fullName>
    </submittedName>
</protein>
<dbReference type="OrthoDB" id="47375at2759"/>
<gene>
    <name evidence="3" type="ORF">BQ2448_7260</name>
</gene>
<evidence type="ECO:0000313" key="4">
    <source>
        <dbReference type="Proteomes" id="UP000198372"/>
    </source>
</evidence>
<dbReference type="STRING" id="269621.A0A238FN65"/>
<proteinExistence type="predicted"/>
<evidence type="ECO:0000256" key="2">
    <source>
        <dbReference type="SAM" id="SignalP"/>
    </source>
</evidence>
<evidence type="ECO:0000256" key="1">
    <source>
        <dbReference type="SAM" id="MobiDB-lite"/>
    </source>
</evidence>
<sequence>MAQFQGRRILALIALVVLGLLLYSTVSNHPRKSAFVPKKWGASTSSSSSSSTSPGGNGVKDQYTTPQIVSTFMHDPTNSLAFRNHLELTTSPETQIKHSPTMTFDHIYVLSLPNRKDRREQMLELAKAHGLHIVFVDAVSKDLVFMKWIAERAAEIRKERLKLIAAAKDVDIDSIGGLHVGNDWLTPTPSGTSEDEFPSLARKDKRWLPDDDWVQYLERHDREGTLNKLVPKQRNLNVTATLWDPNEKIDGRQVNEGVISTFWGHTRAMQLMIKNGDESALFLEDDVDFEWDLERIWARIEKSLPNTWDSTFLGHCWGRELLRPAYRHPLLHPSVQPLCLHGYALSRQGVKRVVSLLNNPWTAYQTAVDTAVPSFIFFRLLTSFSVEPPIITQRKDGPSDIQEGVGSVWKGLLMDSTVERITKSKGEEWPEEVYDENNLDPATVYRYGKKCIGVGG</sequence>
<dbReference type="EMBL" id="FMSP01000018">
    <property type="protein sequence ID" value="SCV73334.1"/>
    <property type="molecule type" value="Genomic_DNA"/>
</dbReference>
<evidence type="ECO:0000313" key="3">
    <source>
        <dbReference type="EMBL" id="SCV73334.1"/>
    </source>
</evidence>
<keyword evidence="2" id="KW-0732">Signal</keyword>